<protein>
    <recommendedName>
        <fullName evidence="2">histidine kinase</fullName>
        <ecNumber evidence="2">2.7.13.3</ecNumber>
    </recommendedName>
</protein>
<dbReference type="InterPro" id="IPR003594">
    <property type="entry name" value="HATPase_dom"/>
</dbReference>
<feature type="transmembrane region" description="Helical" evidence="9">
    <location>
        <begin position="99"/>
        <end position="120"/>
    </location>
</feature>
<keyword evidence="5" id="KW-0547">Nucleotide-binding</keyword>
<dbReference type="PANTHER" id="PTHR24421:SF10">
    <property type="entry name" value="NITRATE_NITRITE SENSOR PROTEIN NARQ"/>
    <property type="match status" value="1"/>
</dbReference>
<evidence type="ECO:0000256" key="5">
    <source>
        <dbReference type="ARBA" id="ARBA00022741"/>
    </source>
</evidence>
<keyword evidence="3" id="KW-0597">Phosphoprotein</keyword>
<keyword evidence="9" id="KW-0812">Transmembrane</keyword>
<accession>A0ABN0XHA9</accession>
<dbReference type="SMART" id="SM00387">
    <property type="entry name" value="HATPase_c"/>
    <property type="match status" value="1"/>
</dbReference>
<dbReference type="InterPro" id="IPR011712">
    <property type="entry name" value="Sig_transdc_His_kin_sub3_dim/P"/>
</dbReference>
<evidence type="ECO:0000313" key="11">
    <source>
        <dbReference type="EMBL" id="GAA0364223.1"/>
    </source>
</evidence>
<dbReference type="RefSeq" id="WP_252803640.1">
    <property type="nucleotide sequence ID" value="NZ_BAAABM010000064.1"/>
</dbReference>
<dbReference type="CDD" id="cd16917">
    <property type="entry name" value="HATPase_UhpB-NarQ-NarX-like"/>
    <property type="match status" value="1"/>
</dbReference>
<gene>
    <name evidence="11" type="ORF">GCM10010151_62740</name>
</gene>
<keyword evidence="8" id="KW-0902">Two-component regulatory system</keyword>
<proteinExistence type="predicted"/>
<dbReference type="Pfam" id="PF07730">
    <property type="entry name" value="HisKA_3"/>
    <property type="match status" value="1"/>
</dbReference>
<feature type="transmembrane region" description="Helical" evidence="9">
    <location>
        <begin position="7"/>
        <end position="29"/>
    </location>
</feature>
<keyword evidence="7" id="KW-0067">ATP-binding</keyword>
<dbReference type="GO" id="GO:0016301">
    <property type="term" value="F:kinase activity"/>
    <property type="evidence" value="ECO:0007669"/>
    <property type="project" value="UniProtKB-KW"/>
</dbReference>
<dbReference type="InterPro" id="IPR036890">
    <property type="entry name" value="HATPase_C_sf"/>
</dbReference>
<dbReference type="Gene3D" id="1.20.5.1930">
    <property type="match status" value="1"/>
</dbReference>
<dbReference type="PANTHER" id="PTHR24421">
    <property type="entry name" value="NITRATE/NITRITE SENSOR PROTEIN NARX-RELATED"/>
    <property type="match status" value="1"/>
</dbReference>
<comment type="caution">
    <text evidence="11">The sequence shown here is derived from an EMBL/GenBank/DDBJ whole genome shotgun (WGS) entry which is preliminary data.</text>
</comment>
<keyword evidence="9" id="KW-0472">Membrane</keyword>
<comment type="catalytic activity">
    <reaction evidence="1">
        <text>ATP + protein L-histidine = ADP + protein N-phospho-L-histidine.</text>
        <dbReference type="EC" id="2.7.13.3"/>
    </reaction>
</comment>
<feature type="transmembrane region" description="Helical" evidence="9">
    <location>
        <begin position="60"/>
        <end position="79"/>
    </location>
</feature>
<keyword evidence="12" id="KW-1185">Reference proteome</keyword>
<sequence>MRPSRAVVLDLLLTTGVVVGLCVTVSVATEPRARPVDLGAYLMAALIALPIPLHRRRPLGALLASAALLFVYYSTGYPGFSPAFALSVQLYFASLAGKWRWATGVTLFYLIAGYIVLLGLKDQALLQTLSDSLPQVTLLAGIILFGEYARSRRELAAETRERLRQAEESREREAARRVAEERLRIARELHDTVAHSMATITVQAGSALHLLGDGDDGSRAALTAIRRTGRQALAEMRATLGMLRDGGPSAPAHGLDRMPALLDELRTAGLRVDLVREGSGRLAADVDHVAYRIVQEALTNVLRHAGPVVTARVSLTYAAGELRIEVADDGAGPPGNGRPGNGLTGMRERAEAVGGSFAAGRGGAGGFTVSARLPVSGVPEDPPRRG</sequence>
<dbReference type="SUPFAM" id="SSF55874">
    <property type="entry name" value="ATPase domain of HSP90 chaperone/DNA topoisomerase II/histidine kinase"/>
    <property type="match status" value="1"/>
</dbReference>
<evidence type="ECO:0000256" key="8">
    <source>
        <dbReference type="ARBA" id="ARBA00023012"/>
    </source>
</evidence>
<evidence type="ECO:0000256" key="1">
    <source>
        <dbReference type="ARBA" id="ARBA00000085"/>
    </source>
</evidence>
<keyword evidence="4" id="KW-0808">Transferase</keyword>
<evidence type="ECO:0000256" key="3">
    <source>
        <dbReference type="ARBA" id="ARBA00022553"/>
    </source>
</evidence>
<evidence type="ECO:0000259" key="10">
    <source>
        <dbReference type="SMART" id="SM00387"/>
    </source>
</evidence>
<name>A0ABN0XHA9_9ACTN</name>
<dbReference type="Gene3D" id="3.30.565.10">
    <property type="entry name" value="Histidine kinase-like ATPase, C-terminal domain"/>
    <property type="match status" value="1"/>
</dbReference>
<evidence type="ECO:0000256" key="2">
    <source>
        <dbReference type="ARBA" id="ARBA00012438"/>
    </source>
</evidence>
<dbReference type="Pfam" id="PF02518">
    <property type="entry name" value="HATPase_c"/>
    <property type="match status" value="1"/>
</dbReference>
<dbReference type="Proteomes" id="UP001501822">
    <property type="component" value="Unassembled WGS sequence"/>
</dbReference>
<feature type="domain" description="Histidine kinase/HSP90-like ATPase" evidence="10">
    <location>
        <begin position="285"/>
        <end position="377"/>
    </location>
</feature>
<keyword evidence="6 11" id="KW-0418">Kinase</keyword>
<evidence type="ECO:0000256" key="6">
    <source>
        <dbReference type="ARBA" id="ARBA00022777"/>
    </source>
</evidence>
<evidence type="ECO:0000256" key="9">
    <source>
        <dbReference type="SAM" id="Phobius"/>
    </source>
</evidence>
<dbReference type="EC" id="2.7.13.3" evidence="2"/>
<organism evidence="11 12">
    <name type="scientific">Actinoallomurus spadix</name>
    <dbReference type="NCBI Taxonomy" id="79912"/>
    <lineage>
        <taxon>Bacteria</taxon>
        <taxon>Bacillati</taxon>
        <taxon>Actinomycetota</taxon>
        <taxon>Actinomycetes</taxon>
        <taxon>Streptosporangiales</taxon>
        <taxon>Thermomonosporaceae</taxon>
        <taxon>Actinoallomurus</taxon>
    </lineage>
</organism>
<evidence type="ECO:0000256" key="4">
    <source>
        <dbReference type="ARBA" id="ARBA00022679"/>
    </source>
</evidence>
<reference evidence="11 12" key="1">
    <citation type="journal article" date="2019" name="Int. J. Syst. Evol. Microbiol.">
        <title>The Global Catalogue of Microorganisms (GCM) 10K type strain sequencing project: providing services to taxonomists for standard genome sequencing and annotation.</title>
        <authorList>
            <consortium name="The Broad Institute Genomics Platform"/>
            <consortium name="The Broad Institute Genome Sequencing Center for Infectious Disease"/>
            <person name="Wu L."/>
            <person name="Ma J."/>
        </authorList>
    </citation>
    <scope>NUCLEOTIDE SEQUENCE [LARGE SCALE GENOMIC DNA]</scope>
    <source>
        <strain evidence="11 12">JCM 3146</strain>
    </source>
</reference>
<feature type="transmembrane region" description="Helical" evidence="9">
    <location>
        <begin position="35"/>
        <end position="53"/>
    </location>
</feature>
<keyword evidence="9" id="KW-1133">Transmembrane helix</keyword>
<dbReference type="InterPro" id="IPR050482">
    <property type="entry name" value="Sensor_HK_TwoCompSys"/>
</dbReference>
<evidence type="ECO:0000313" key="12">
    <source>
        <dbReference type="Proteomes" id="UP001501822"/>
    </source>
</evidence>
<evidence type="ECO:0000256" key="7">
    <source>
        <dbReference type="ARBA" id="ARBA00022840"/>
    </source>
</evidence>
<dbReference type="EMBL" id="BAAABM010000064">
    <property type="protein sequence ID" value="GAA0364223.1"/>
    <property type="molecule type" value="Genomic_DNA"/>
</dbReference>